<keyword evidence="7" id="KW-0460">Magnesium</keyword>
<feature type="binding site" evidence="7">
    <location>
        <begin position="11"/>
        <end position="16"/>
    </location>
    <ligand>
        <name>ATP</name>
        <dbReference type="ChEBI" id="CHEBI:30616"/>
    </ligand>
</feature>
<evidence type="ECO:0000256" key="2">
    <source>
        <dbReference type="ARBA" id="ARBA00022679"/>
    </source>
</evidence>
<keyword evidence="3 7" id="KW-0547">Nucleotide-binding</keyword>
<feature type="binding site" evidence="7">
    <location>
        <position position="78"/>
    </location>
    <ligand>
        <name>substrate</name>
    </ligand>
</feature>
<dbReference type="Gene3D" id="3.40.50.300">
    <property type="entry name" value="P-loop containing nucleotide triphosphate hydrolases"/>
    <property type="match status" value="1"/>
</dbReference>
<comment type="subcellular location">
    <subcellularLocation>
        <location evidence="7">Cytoplasm</location>
    </subcellularLocation>
</comment>
<keyword evidence="7" id="KW-0963">Cytoplasm</keyword>
<evidence type="ECO:0000256" key="1">
    <source>
        <dbReference type="ARBA" id="ARBA00022605"/>
    </source>
</evidence>
<keyword evidence="1 7" id="KW-0028">Amino-acid biosynthesis</keyword>
<dbReference type="InterPro" id="IPR027417">
    <property type="entry name" value="P-loop_NTPase"/>
</dbReference>
<dbReference type="GO" id="GO:0008652">
    <property type="term" value="P:amino acid biosynthetic process"/>
    <property type="evidence" value="ECO:0007669"/>
    <property type="project" value="UniProtKB-KW"/>
</dbReference>
<dbReference type="SUPFAM" id="SSF52540">
    <property type="entry name" value="P-loop containing nucleoside triphosphate hydrolases"/>
    <property type="match status" value="1"/>
</dbReference>
<evidence type="ECO:0000256" key="3">
    <source>
        <dbReference type="ARBA" id="ARBA00022741"/>
    </source>
</evidence>
<keyword evidence="4 7" id="KW-0418">Kinase</keyword>
<dbReference type="Proteomes" id="UP000824044">
    <property type="component" value="Unassembled WGS sequence"/>
</dbReference>
<comment type="caution">
    <text evidence="7">Lacks conserved residue(s) required for the propagation of feature annotation.</text>
</comment>
<organism evidence="8 9">
    <name type="scientific">Candidatus Gallimonas intestinigallinarum</name>
    <dbReference type="NCBI Taxonomy" id="2838604"/>
    <lineage>
        <taxon>Bacteria</taxon>
        <taxon>Bacillati</taxon>
        <taxon>Bacillota</taxon>
        <taxon>Clostridia</taxon>
        <taxon>Candidatus Gallimonas</taxon>
    </lineage>
</organism>
<sequence>MDNLILIGMPSSGKSTAGVLLAKRIGYGFIDCDLIIQGEQGALLSEIIEREGVEGFIAIEERVNAGLAAMRCVIATGGSVCYSDRAMRHLKSMGKVVYLQLSKEEVARRIPNLVRRGVVMRGDVSSLSELYDQRVPLYEQYADVTIHCDGQTIDETVAAIAAAAGFALD</sequence>
<evidence type="ECO:0000256" key="6">
    <source>
        <dbReference type="ARBA" id="ARBA00023141"/>
    </source>
</evidence>
<keyword evidence="6 7" id="KW-0057">Aromatic amino acid biosynthesis</keyword>
<dbReference type="AlphaFoldDB" id="A0A9D2DX58"/>
<evidence type="ECO:0000256" key="7">
    <source>
        <dbReference type="HAMAP-Rule" id="MF_00109"/>
    </source>
</evidence>
<proteinExistence type="inferred from homology"/>
<evidence type="ECO:0000256" key="5">
    <source>
        <dbReference type="ARBA" id="ARBA00022840"/>
    </source>
</evidence>
<dbReference type="GO" id="GO:0000287">
    <property type="term" value="F:magnesium ion binding"/>
    <property type="evidence" value="ECO:0007669"/>
    <property type="project" value="UniProtKB-UniRule"/>
</dbReference>
<dbReference type="CDD" id="cd00464">
    <property type="entry name" value="SK"/>
    <property type="match status" value="1"/>
</dbReference>
<evidence type="ECO:0000256" key="4">
    <source>
        <dbReference type="ARBA" id="ARBA00022777"/>
    </source>
</evidence>
<accession>A0A9D2DX58</accession>
<dbReference type="InterPro" id="IPR000623">
    <property type="entry name" value="Shikimate_kinase/TSH1"/>
</dbReference>
<feature type="binding site" evidence="7">
    <location>
        <position position="116"/>
    </location>
    <ligand>
        <name>ATP</name>
        <dbReference type="ChEBI" id="CHEBI:30616"/>
    </ligand>
</feature>
<comment type="subunit">
    <text evidence="7">Monomer.</text>
</comment>
<comment type="caution">
    <text evidence="8">The sequence shown here is derived from an EMBL/GenBank/DDBJ whole genome shotgun (WGS) entry which is preliminary data.</text>
</comment>
<gene>
    <name evidence="7" type="primary">aroK</name>
    <name evidence="8" type="ORF">H9812_05885</name>
</gene>
<reference evidence="8" key="2">
    <citation type="submission" date="2021-04" db="EMBL/GenBank/DDBJ databases">
        <authorList>
            <person name="Gilroy R."/>
        </authorList>
    </citation>
    <scope>NUCLEOTIDE SEQUENCE</scope>
    <source>
        <strain evidence="8">CHK33-5263</strain>
    </source>
</reference>
<protein>
    <recommendedName>
        <fullName evidence="7">Shikimate kinase</fullName>
        <shortName evidence="7">SK</shortName>
        <ecNumber evidence="7">2.7.1.71</ecNumber>
    </recommendedName>
</protein>
<comment type="catalytic activity">
    <reaction evidence="7">
        <text>shikimate + ATP = 3-phosphoshikimate + ADP + H(+)</text>
        <dbReference type="Rhea" id="RHEA:13121"/>
        <dbReference type="ChEBI" id="CHEBI:15378"/>
        <dbReference type="ChEBI" id="CHEBI:30616"/>
        <dbReference type="ChEBI" id="CHEBI:36208"/>
        <dbReference type="ChEBI" id="CHEBI:145989"/>
        <dbReference type="ChEBI" id="CHEBI:456216"/>
        <dbReference type="EC" id="2.7.1.71"/>
    </reaction>
</comment>
<dbReference type="GO" id="GO:0005524">
    <property type="term" value="F:ATP binding"/>
    <property type="evidence" value="ECO:0007669"/>
    <property type="project" value="UniProtKB-UniRule"/>
</dbReference>
<feature type="binding site" evidence="7">
    <location>
        <position position="134"/>
    </location>
    <ligand>
        <name>substrate</name>
    </ligand>
</feature>
<dbReference type="PRINTS" id="PR01100">
    <property type="entry name" value="SHIKIMTKNASE"/>
</dbReference>
<comment type="cofactor">
    <cofactor evidence="7">
        <name>Mg(2+)</name>
        <dbReference type="ChEBI" id="CHEBI:18420"/>
    </cofactor>
    <text evidence="7">Binds 1 Mg(2+) ion per subunit.</text>
</comment>
<comment type="similarity">
    <text evidence="7">Belongs to the shikimate kinase family.</text>
</comment>
<keyword evidence="2 7" id="KW-0808">Transferase</keyword>
<reference evidence="8" key="1">
    <citation type="journal article" date="2021" name="PeerJ">
        <title>Extensive microbial diversity within the chicken gut microbiome revealed by metagenomics and culture.</title>
        <authorList>
            <person name="Gilroy R."/>
            <person name="Ravi A."/>
            <person name="Getino M."/>
            <person name="Pursley I."/>
            <person name="Horton D.L."/>
            <person name="Alikhan N.F."/>
            <person name="Baker D."/>
            <person name="Gharbi K."/>
            <person name="Hall N."/>
            <person name="Watson M."/>
            <person name="Adriaenssens E.M."/>
            <person name="Foster-Nyarko E."/>
            <person name="Jarju S."/>
            <person name="Secka A."/>
            <person name="Antonio M."/>
            <person name="Oren A."/>
            <person name="Chaudhuri R.R."/>
            <person name="La Ragione R."/>
            <person name="Hildebrand F."/>
            <person name="Pallen M.J."/>
        </authorList>
    </citation>
    <scope>NUCLEOTIDE SEQUENCE</scope>
    <source>
        <strain evidence="8">CHK33-5263</strain>
    </source>
</reference>
<dbReference type="InterPro" id="IPR031322">
    <property type="entry name" value="Shikimate/glucono_kinase"/>
</dbReference>
<evidence type="ECO:0000313" key="9">
    <source>
        <dbReference type="Proteomes" id="UP000824044"/>
    </source>
</evidence>
<keyword evidence="7" id="KW-0479">Metal-binding</keyword>
<dbReference type="HAMAP" id="MF_00109">
    <property type="entry name" value="Shikimate_kinase"/>
    <property type="match status" value="1"/>
</dbReference>
<dbReference type="EC" id="2.7.1.71" evidence="7"/>
<comment type="pathway">
    <text evidence="7">Metabolic intermediate biosynthesis; chorismate biosynthesis; chorismate from D-erythrose 4-phosphate and phosphoenolpyruvate: step 5/7.</text>
</comment>
<dbReference type="EMBL" id="DXBS01000113">
    <property type="protein sequence ID" value="HIZ24981.1"/>
    <property type="molecule type" value="Genomic_DNA"/>
</dbReference>
<keyword evidence="5 7" id="KW-0067">ATP-binding</keyword>
<comment type="function">
    <text evidence="7">Catalyzes the specific phosphorylation of the 3-hydroxyl group of shikimic acid using ATP as a cosubstrate.</text>
</comment>
<dbReference type="GO" id="GO:0009423">
    <property type="term" value="P:chorismate biosynthetic process"/>
    <property type="evidence" value="ECO:0007669"/>
    <property type="project" value="UniProtKB-UniRule"/>
</dbReference>
<dbReference type="PANTHER" id="PTHR21087">
    <property type="entry name" value="SHIKIMATE KINASE"/>
    <property type="match status" value="1"/>
</dbReference>
<feature type="binding site" evidence="7">
    <location>
        <position position="15"/>
    </location>
    <ligand>
        <name>Mg(2+)</name>
        <dbReference type="ChEBI" id="CHEBI:18420"/>
    </ligand>
</feature>
<dbReference type="GO" id="GO:0004765">
    <property type="term" value="F:shikimate kinase activity"/>
    <property type="evidence" value="ECO:0007669"/>
    <property type="project" value="UniProtKB-UniRule"/>
</dbReference>
<evidence type="ECO:0000313" key="8">
    <source>
        <dbReference type="EMBL" id="HIZ24981.1"/>
    </source>
</evidence>
<dbReference type="Pfam" id="PF01202">
    <property type="entry name" value="SKI"/>
    <property type="match status" value="1"/>
</dbReference>
<dbReference type="PANTHER" id="PTHR21087:SF16">
    <property type="entry name" value="SHIKIMATE KINASE 1, CHLOROPLASTIC"/>
    <property type="match status" value="1"/>
</dbReference>
<dbReference type="GO" id="GO:0009073">
    <property type="term" value="P:aromatic amino acid family biosynthetic process"/>
    <property type="evidence" value="ECO:0007669"/>
    <property type="project" value="UniProtKB-KW"/>
</dbReference>
<dbReference type="GO" id="GO:0005829">
    <property type="term" value="C:cytosol"/>
    <property type="evidence" value="ECO:0007669"/>
    <property type="project" value="TreeGrafter"/>
</dbReference>
<name>A0A9D2DX58_9FIRM</name>
<feature type="binding site" evidence="7">
    <location>
        <position position="33"/>
    </location>
    <ligand>
        <name>substrate</name>
    </ligand>
</feature>
<feature type="binding site" evidence="7">
    <location>
        <position position="151"/>
    </location>
    <ligand>
        <name>ATP</name>
        <dbReference type="ChEBI" id="CHEBI:30616"/>
    </ligand>
</feature>